<dbReference type="EMBL" id="BGPR01009394">
    <property type="protein sequence ID" value="GBN39716.1"/>
    <property type="molecule type" value="Genomic_DNA"/>
</dbReference>
<name>A0A4Y2NPR6_ARAVE</name>
<accession>A0A4Y2NPR6</accession>
<evidence type="ECO:0000313" key="2">
    <source>
        <dbReference type="Proteomes" id="UP000499080"/>
    </source>
</evidence>
<proteinExistence type="predicted"/>
<dbReference type="Proteomes" id="UP000499080">
    <property type="component" value="Unassembled WGS sequence"/>
</dbReference>
<gene>
    <name evidence="1" type="ORF">AVEN_262258_1</name>
</gene>
<protein>
    <submittedName>
        <fullName evidence="1">Uncharacterized protein</fullName>
    </submittedName>
</protein>
<organism evidence="1 2">
    <name type="scientific">Araneus ventricosus</name>
    <name type="common">Orbweaver spider</name>
    <name type="synonym">Epeira ventricosa</name>
    <dbReference type="NCBI Taxonomy" id="182803"/>
    <lineage>
        <taxon>Eukaryota</taxon>
        <taxon>Metazoa</taxon>
        <taxon>Ecdysozoa</taxon>
        <taxon>Arthropoda</taxon>
        <taxon>Chelicerata</taxon>
        <taxon>Arachnida</taxon>
        <taxon>Araneae</taxon>
        <taxon>Araneomorphae</taxon>
        <taxon>Entelegynae</taxon>
        <taxon>Araneoidea</taxon>
        <taxon>Araneidae</taxon>
        <taxon>Araneus</taxon>
    </lineage>
</organism>
<evidence type="ECO:0000313" key="1">
    <source>
        <dbReference type="EMBL" id="GBN39716.1"/>
    </source>
</evidence>
<comment type="caution">
    <text evidence="1">The sequence shown here is derived from an EMBL/GenBank/DDBJ whole genome shotgun (WGS) entry which is preliminary data.</text>
</comment>
<dbReference type="AlphaFoldDB" id="A0A4Y2NPR6"/>
<reference evidence="1 2" key="1">
    <citation type="journal article" date="2019" name="Sci. Rep.">
        <title>Orb-weaving spider Araneus ventricosus genome elucidates the spidroin gene catalogue.</title>
        <authorList>
            <person name="Kono N."/>
            <person name="Nakamura H."/>
            <person name="Ohtoshi R."/>
            <person name="Moran D.A.P."/>
            <person name="Shinohara A."/>
            <person name="Yoshida Y."/>
            <person name="Fujiwara M."/>
            <person name="Mori M."/>
            <person name="Tomita M."/>
            <person name="Arakawa K."/>
        </authorList>
    </citation>
    <scope>NUCLEOTIDE SEQUENCE [LARGE SCALE GENOMIC DNA]</scope>
</reference>
<sequence length="117" mass="13719">MQWRHFTPYHFSALPFEQPNNKTIRNGSLRSPKASASSFPLQNVSLRLLRFPLEREKTYTRIYTGRISAFMARQNKWSAWISSQVGYHNFRPHHANSHWIYELTVGFAAEPPEKGQI</sequence>
<keyword evidence="2" id="KW-1185">Reference proteome</keyword>